<name>A0AAN6WVR9_9PEZI</name>
<proteinExistence type="predicted"/>
<feature type="region of interest" description="Disordered" evidence="1">
    <location>
        <begin position="101"/>
        <end position="198"/>
    </location>
</feature>
<dbReference type="Proteomes" id="UP001302126">
    <property type="component" value="Unassembled WGS sequence"/>
</dbReference>
<sequence length="484" mass="54085">MGGKVWNKEEETYFWHVLIPHTDKRLGDDIEKNREKGFDWVANQMKEWWGRTQPGIELRRDYSSGACYEHYYRLAVQGHNYGNIGNSKLVKKYHLHELEAKKNKIKQDEHKAARAKANARHKAEEAKRKKAPAARDEDKEVATKENAHSSDSVDDVDQDCNRYRDSEGPGTSSAADASIPDQRHRNTLSGSKTKARTGVYGKRREAAHAIAVRDVQSHGAPTESTSDQLAPAEPTMPSHRLPIGNLYPSENLGEPGMMRQRPLNPESEGYQYQQQASHLPSHIPGTATNQQTGLLPLPSLFTTKTHQVPSHGFGLPPGVPSALASQSSLPSLQSSGPFLVYSNGYEMRDNTDYSVHSHRNMNRPGNYANDSVPHVLNNFDHGEGYHRQHPALLRPENTYGSFQNTRSSVIEQSQGQNPYQRQGYSSFDPSRYTNVGIYDNSNQSSFGHNDDQAYNDGANIPTMGSDHVPLTQDDHHSPLSDGDQ</sequence>
<feature type="region of interest" description="Disordered" evidence="1">
    <location>
        <begin position="411"/>
        <end position="484"/>
    </location>
</feature>
<feature type="compositionally biased region" description="Polar residues" evidence="1">
    <location>
        <begin position="411"/>
        <end position="447"/>
    </location>
</feature>
<gene>
    <name evidence="2" type="ORF">QBC35DRAFT_463144</name>
</gene>
<accession>A0AAN6WVR9</accession>
<protein>
    <submittedName>
        <fullName evidence="2">Uncharacterized protein</fullName>
    </submittedName>
</protein>
<feature type="region of interest" description="Disordered" evidence="1">
    <location>
        <begin position="215"/>
        <end position="254"/>
    </location>
</feature>
<reference evidence="2" key="2">
    <citation type="submission" date="2023-05" db="EMBL/GenBank/DDBJ databases">
        <authorList>
            <consortium name="Lawrence Berkeley National Laboratory"/>
            <person name="Steindorff A."/>
            <person name="Hensen N."/>
            <person name="Bonometti L."/>
            <person name="Westerberg I."/>
            <person name="Brannstrom I.O."/>
            <person name="Guillou S."/>
            <person name="Cros-Aarteil S."/>
            <person name="Calhoun S."/>
            <person name="Haridas S."/>
            <person name="Kuo A."/>
            <person name="Mondo S."/>
            <person name="Pangilinan J."/>
            <person name="Riley R."/>
            <person name="Labutti K."/>
            <person name="Andreopoulos B."/>
            <person name="Lipzen A."/>
            <person name="Chen C."/>
            <person name="Yanf M."/>
            <person name="Daum C."/>
            <person name="Ng V."/>
            <person name="Clum A."/>
            <person name="Ohm R."/>
            <person name="Martin F."/>
            <person name="Silar P."/>
            <person name="Natvig D."/>
            <person name="Lalanne C."/>
            <person name="Gautier V."/>
            <person name="Ament-Velasquez S.L."/>
            <person name="Kruys A."/>
            <person name="Hutchinson M.I."/>
            <person name="Powell A.J."/>
            <person name="Barry K."/>
            <person name="Miller A.N."/>
            <person name="Grigoriev I.V."/>
            <person name="Debuchy R."/>
            <person name="Gladieux P."/>
            <person name="Thoren M.H."/>
            <person name="Johannesson H."/>
        </authorList>
    </citation>
    <scope>NUCLEOTIDE SEQUENCE</scope>
    <source>
        <strain evidence="2">PSN309</strain>
    </source>
</reference>
<evidence type="ECO:0000313" key="3">
    <source>
        <dbReference type="Proteomes" id="UP001302126"/>
    </source>
</evidence>
<organism evidence="2 3">
    <name type="scientific">Podospora australis</name>
    <dbReference type="NCBI Taxonomy" id="1536484"/>
    <lineage>
        <taxon>Eukaryota</taxon>
        <taxon>Fungi</taxon>
        <taxon>Dikarya</taxon>
        <taxon>Ascomycota</taxon>
        <taxon>Pezizomycotina</taxon>
        <taxon>Sordariomycetes</taxon>
        <taxon>Sordariomycetidae</taxon>
        <taxon>Sordariales</taxon>
        <taxon>Podosporaceae</taxon>
        <taxon>Podospora</taxon>
    </lineage>
</organism>
<keyword evidence="3" id="KW-1185">Reference proteome</keyword>
<dbReference type="AlphaFoldDB" id="A0AAN6WVR9"/>
<reference evidence="2" key="1">
    <citation type="journal article" date="2023" name="Mol. Phylogenet. Evol.">
        <title>Genome-scale phylogeny and comparative genomics of the fungal order Sordariales.</title>
        <authorList>
            <person name="Hensen N."/>
            <person name="Bonometti L."/>
            <person name="Westerberg I."/>
            <person name="Brannstrom I.O."/>
            <person name="Guillou S."/>
            <person name="Cros-Aarteil S."/>
            <person name="Calhoun S."/>
            <person name="Haridas S."/>
            <person name="Kuo A."/>
            <person name="Mondo S."/>
            <person name="Pangilinan J."/>
            <person name="Riley R."/>
            <person name="LaButti K."/>
            <person name="Andreopoulos B."/>
            <person name="Lipzen A."/>
            <person name="Chen C."/>
            <person name="Yan M."/>
            <person name="Daum C."/>
            <person name="Ng V."/>
            <person name="Clum A."/>
            <person name="Steindorff A."/>
            <person name="Ohm R.A."/>
            <person name="Martin F."/>
            <person name="Silar P."/>
            <person name="Natvig D.O."/>
            <person name="Lalanne C."/>
            <person name="Gautier V."/>
            <person name="Ament-Velasquez S.L."/>
            <person name="Kruys A."/>
            <person name="Hutchinson M.I."/>
            <person name="Powell A.J."/>
            <person name="Barry K."/>
            <person name="Miller A.N."/>
            <person name="Grigoriev I.V."/>
            <person name="Debuchy R."/>
            <person name="Gladieux P."/>
            <person name="Hiltunen Thoren M."/>
            <person name="Johannesson H."/>
        </authorList>
    </citation>
    <scope>NUCLEOTIDE SEQUENCE</scope>
    <source>
        <strain evidence="2">PSN309</strain>
    </source>
</reference>
<dbReference type="EMBL" id="MU864391">
    <property type="protein sequence ID" value="KAK4188210.1"/>
    <property type="molecule type" value="Genomic_DNA"/>
</dbReference>
<feature type="compositionally biased region" description="Basic and acidic residues" evidence="1">
    <location>
        <begin position="121"/>
        <end position="148"/>
    </location>
</feature>
<evidence type="ECO:0000256" key="1">
    <source>
        <dbReference type="SAM" id="MobiDB-lite"/>
    </source>
</evidence>
<evidence type="ECO:0000313" key="2">
    <source>
        <dbReference type="EMBL" id="KAK4188210.1"/>
    </source>
</evidence>
<comment type="caution">
    <text evidence="2">The sequence shown here is derived from an EMBL/GenBank/DDBJ whole genome shotgun (WGS) entry which is preliminary data.</text>
</comment>
<feature type="compositionally biased region" description="Basic and acidic residues" evidence="1">
    <location>
        <begin position="101"/>
        <end position="112"/>
    </location>
</feature>